<evidence type="ECO:0000259" key="1">
    <source>
        <dbReference type="Pfam" id="PF01833"/>
    </source>
</evidence>
<dbReference type="SMART" id="SM01411">
    <property type="entry name" value="Ephrin_rec_like"/>
    <property type="match status" value="5"/>
</dbReference>
<name>A0A0H5QVL6_9EUKA</name>
<sequence>LSKVLDIASTVCRFNASISVNASSIAENEIICPCPLGVASGAYDLEISFNGQQYWNTGHRIFWTHEPLIQSIDPKTGPVTGLTPIFVTTQAFINTDTNSQIICNFGDEQLVHGIIQNLTTLLCISPIVGQSGPVKLSLYYSNTGPHPYAEDIYFSFYPAVSSLNLYPESSLISSWASVFVRGPSVFGANRTQCVVSETSTVLPTLFLSTDLLLCQIPPGISFPFSLQNSGIHISLTDAPLELLPFKFLVKCPQGSFCIGGAKFKCPAGAFCPATRPNSNFTVCSPGFYQPEGGQSRCLACPAPFICPDYGTRIPTGCPVGFICDVAGQSSPTSLCPEGHTCDISTLTSNLGNVSPLNYTVGNLQLQGRFKSAFPLLPSDIKSKFPIPCQNGTYCVIGSPINTGIICNLGAMCGEGESRPEGSETPPGWYSPSTGLDIFLCPLGHFCPGRGNAVPIPCPRGSYSDIFGKAVCSLCPQGYVCPSSGMTIPLACPPGLLCQSYGQQDESQECPAGFFCQNGIPQPCPAGSYCLEGVGFSQVQLWNFTHAQGCMAGTWCLEGSPDVYGSGFCPPGSYCPSNSSSPIVIVPGQYSSTIAKFRPMDCPPGRFSAQIGATNCLTCPSGYSCSAFRMVRPIVCPRGYYRTQAEGITCEPCTPGTWSNTLGLVDQSLCDPCPSGKVCGLIGMWNLEQATLCVEGYVCGQRTHPAIQFDIKCPSGYACPAATTIESKYEYLCPAGYICVEGTPYSLRNLYRCPLNRYCPRGTYRKLKSTNTT</sequence>
<dbReference type="PANTHER" id="PTHR47236">
    <property type="entry name" value="GENE, 32742-RELATED-RELATED"/>
    <property type="match status" value="1"/>
</dbReference>
<dbReference type="SUPFAM" id="SSF81296">
    <property type="entry name" value="E set domains"/>
    <property type="match status" value="1"/>
</dbReference>
<dbReference type="SUPFAM" id="SSF57184">
    <property type="entry name" value="Growth factor receptor domain"/>
    <property type="match status" value="2"/>
</dbReference>
<dbReference type="Pfam" id="PF01833">
    <property type="entry name" value="TIG"/>
    <property type="match status" value="1"/>
</dbReference>
<evidence type="ECO:0000313" key="2">
    <source>
        <dbReference type="EMBL" id="CRZ05955.1"/>
    </source>
</evidence>
<protein>
    <recommendedName>
        <fullName evidence="1">IPT/TIG domain-containing protein</fullName>
    </recommendedName>
</protein>
<dbReference type="Gene3D" id="2.10.50.10">
    <property type="entry name" value="Tumor Necrosis Factor Receptor, subunit A, domain 2"/>
    <property type="match status" value="2"/>
</dbReference>
<dbReference type="PANTHER" id="PTHR47236:SF4">
    <property type="entry name" value="GENE 9195-RELATED"/>
    <property type="match status" value="1"/>
</dbReference>
<feature type="non-terminal residue" evidence="2">
    <location>
        <position position="1"/>
    </location>
</feature>
<dbReference type="AlphaFoldDB" id="A0A0H5QVL6"/>
<dbReference type="CDD" id="cd00102">
    <property type="entry name" value="IPT"/>
    <property type="match status" value="1"/>
</dbReference>
<dbReference type="InterPro" id="IPR002909">
    <property type="entry name" value="IPT_dom"/>
</dbReference>
<dbReference type="InterPro" id="IPR009030">
    <property type="entry name" value="Growth_fac_rcpt_cys_sf"/>
</dbReference>
<reference evidence="2" key="1">
    <citation type="submission" date="2015-04" db="EMBL/GenBank/DDBJ databases">
        <title>The genome sequence of the plant pathogenic Rhizarian Plasmodiophora brassicae reveals insights in its biotrophic life cycle and the origin of chitin synthesis.</title>
        <authorList>
            <person name="Schwelm A."/>
            <person name="Fogelqvist J."/>
            <person name="Knaust A."/>
            <person name="Julke S."/>
            <person name="Lilja T."/>
            <person name="Dhandapani V."/>
            <person name="Bonilla-Rosso G."/>
            <person name="Karlsson M."/>
            <person name="Shevchenko A."/>
            <person name="Choi S.R."/>
            <person name="Kim H.G."/>
            <person name="Park J.Y."/>
            <person name="Lim Y.P."/>
            <person name="Ludwig-Muller J."/>
            <person name="Dixelius C."/>
        </authorList>
    </citation>
    <scope>NUCLEOTIDE SEQUENCE</scope>
    <source>
        <tissue evidence="2">Potato root galls</tissue>
    </source>
</reference>
<proteinExistence type="predicted"/>
<dbReference type="InterPro" id="IPR013783">
    <property type="entry name" value="Ig-like_fold"/>
</dbReference>
<feature type="domain" description="IPT/TIG" evidence="1">
    <location>
        <begin position="67"/>
        <end position="142"/>
    </location>
</feature>
<dbReference type="EMBL" id="HACM01005513">
    <property type="protein sequence ID" value="CRZ05955.1"/>
    <property type="molecule type" value="Transcribed_RNA"/>
</dbReference>
<feature type="non-terminal residue" evidence="2">
    <location>
        <position position="772"/>
    </location>
</feature>
<accession>A0A0H5QVL6</accession>
<organism evidence="2">
    <name type="scientific">Spongospora subterranea</name>
    <dbReference type="NCBI Taxonomy" id="70186"/>
    <lineage>
        <taxon>Eukaryota</taxon>
        <taxon>Sar</taxon>
        <taxon>Rhizaria</taxon>
        <taxon>Endomyxa</taxon>
        <taxon>Phytomyxea</taxon>
        <taxon>Plasmodiophorida</taxon>
        <taxon>Plasmodiophoridae</taxon>
        <taxon>Spongospora</taxon>
    </lineage>
</organism>
<dbReference type="Gene3D" id="2.60.40.10">
    <property type="entry name" value="Immunoglobulins"/>
    <property type="match status" value="1"/>
</dbReference>
<dbReference type="InterPro" id="IPR014756">
    <property type="entry name" value="Ig_E-set"/>
</dbReference>